<organism evidence="2 3">
    <name type="scientific">Labilithrix luteola</name>
    <dbReference type="NCBI Taxonomy" id="1391654"/>
    <lineage>
        <taxon>Bacteria</taxon>
        <taxon>Pseudomonadati</taxon>
        <taxon>Myxococcota</taxon>
        <taxon>Polyangia</taxon>
        <taxon>Polyangiales</taxon>
        <taxon>Labilitrichaceae</taxon>
        <taxon>Labilithrix</taxon>
    </lineage>
</organism>
<dbReference type="STRING" id="1391654.AKJ09_06951"/>
<reference evidence="2 3" key="1">
    <citation type="submission" date="2015-08" db="EMBL/GenBank/DDBJ databases">
        <authorList>
            <person name="Babu N.S."/>
            <person name="Beckwith C.J."/>
            <person name="Beseler K.G."/>
            <person name="Brison A."/>
            <person name="Carone J.V."/>
            <person name="Caskin T.P."/>
            <person name="Diamond M."/>
            <person name="Durham M.E."/>
            <person name="Foxe J.M."/>
            <person name="Go M."/>
            <person name="Henderson B.A."/>
            <person name="Jones I.B."/>
            <person name="McGettigan J.A."/>
            <person name="Micheletti S.J."/>
            <person name="Nasrallah M.E."/>
            <person name="Ortiz D."/>
            <person name="Piller C.R."/>
            <person name="Privatt S.R."/>
            <person name="Schneider S.L."/>
            <person name="Sharp S."/>
            <person name="Smith T.C."/>
            <person name="Stanton J.D."/>
            <person name="Ullery H.E."/>
            <person name="Wilson R.J."/>
            <person name="Serrano M.G."/>
            <person name="Buck G."/>
            <person name="Lee V."/>
            <person name="Wang Y."/>
            <person name="Carvalho R."/>
            <person name="Voegtly L."/>
            <person name="Shi R."/>
            <person name="Duckworth R."/>
            <person name="Johnson A."/>
            <person name="Loviza R."/>
            <person name="Walstead R."/>
            <person name="Shah Z."/>
            <person name="Kiflezghi M."/>
            <person name="Wade K."/>
            <person name="Ball S.L."/>
            <person name="Bradley K.W."/>
            <person name="Asai D.J."/>
            <person name="Bowman C.A."/>
            <person name="Russell D.A."/>
            <person name="Pope W.H."/>
            <person name="Jacobs-Sera D."/>
            <person name="Hendrix R.W."/>
            <person name="Hatfull G.F."/>
        </authorList>
    </citation>
    <scope>NUCLEOTIDE SEQUENCE [LARGE SCALE GENOMIC DNA]</scope>
    <source>
        <strain evidence="2 3">DSM 27648</strain>
    </source>
</reference>
<name>A0A0K1Q3I1_9BACT</name>
<feature type="chain" id="PRO_5005466512" description="Lipoprotein" evidence="1">
    <location>
        <begin position="22"/>
        <end position="110"/>
    </location>
</feature>
<keyword evidence="1" id="KW-0732">Signal</keyword>
<evidence type="ECO:0000313" key="3">
    <source>
        <dbReference type="Proteomes" id="UP000064967"/>
    </source>
</evidence>
<protein>
    <recommendedName>
        <fullName evidence="4">Lipoprotein</fullName>
    </recommendedName>
</protein>
<feature type="signal peptide" evidence="1">
    <location>
        <begin position="1"/>
        <end position="21"/>
    </location>
</feature>
<gene>
    <name evidence="2" type="ORF">AKJ09_06951</name>
</gene>
<proteinExistence type="predicted"/>
<dbReference type="KEGG" id="llu:AKJ09_06951"/>
<sequence length="110" mass="12240">MNQRSFLCATVFALFPFALEAFLPACTNIETSIDCGTLCDRQRSCYQSNLDRNVCRDRCNDLADDNHTFRDQASDCSDCIAKRSTCAAVTDRCETVCAPVRERLGLNAAK</sequence>
<dbReference type="EMBL" id="CP012333">
    <property type="protein sequence ID" value="AKV00288.1"/>
    <property type="molecule type" value="Genomic_DNA"/>
</dbReference>
<accession>A0A0K1Q3I1</accession>
<dbReference type="AlphaFoldDB" id="A0A0K1Q3I1"/>
<evidence type="ECO:0008006" key="4">
    <source>
        <dbReference type="Google" id="ProtNLM"/>
    </source>
</evidence>
<dbReference type="Proteomes" id="UP000064967">
    <property type="component" value="Chromosome"/>
</dbReference>
<dbReference type="RefSeq" id="WP_146651603.1">
    <property type="nucleotide sequence ID" value="NZ_CP012333.1"/>
</dbReference>
<evidence type="ECO:0000313" key="2">
    <source>
        <dbReference type="EMBL" id="AKV00288.1"/>
    </source>
</evidence>
<evidence type="ECO:0000256" key="1">
    <source>
        <dbReference type="SAM" id="SignalP"/>
    </source>
</evidence>
<keyword evidence="3" id="KW-1185">Reference proteome</keyword>